<dbReference type="PROSITE" id="PS51833">
    <property type="entry name" value="HDOD"/>
    <property type="match status" value="1"/>
</dbReference>
<dbReference type="InterPro" id="IPR013976">
    <property type="entry name" value="HDOD"/>
</dbReference>
<reference evidence="3" key="1">
    <citation type="journal article" date="2019" name="Int. J. Syst. Evol. Microbiol.">
        <title>The Global Catalogue of Microorganisms (GCM) 10K type strain sequencing project: providing services to taxonomists for standard genome sequencing and annotation.</title>
        <authorList>
            <consortium name="The Broad Institute Genomics Platform"/>
            <consortium name="The Broad Institute Genome Sequencing Center for Infectious Disease"/>
            <person name="Wu L."/>
            <person name="Ma J."/>
        </authorList>
    </citation>
    <scope>NUCLEOTIDE SEQUENCE [LARGE SCALE GENOMIC DNA]</scope>
    <source>
        <strain evidence="3">JCM 11650</strain>
    </source>
</reference>
<dbReference type="EMBL" id="JBHSEW010000002">
    <property type="protein sequence ID" value="MFC4621147.1"/>
    <property type="molecule type" value="Genomic_DNA"/>
</dbReference>
<dbReference type="Pfam" id="PF08668">
    <property type="entry name" value="HDOD"/>
    <property type="match status" value="1"/>
</dbReference>
<gene>
    <name evidence="2" type="ORF">ACFO3A_02815</name>
</gene>
<dbReference type="PANTHER" id="PTHR33525">
    <property type="match status" value="1"/>
</dbReference>
<proteinExistence type="predicted"/>
<dbReference type="SUPFAM" id="SSF109604">
    <property type="entry name" value="HD-domain/PDEase-like"/>
    <property type="match status" value="1"/>
</dbReference>
<dbReference type="Proteomes" id="UP001595967">
    <property type="component" value="Unassembled WGS sequence"/>
</dbReference>
<keyword evidence="3" id="KW-1185">Reference proteome</keyword>
<name>A0ABV9GV06_9BURK</name>
<accession>A0ABV9GV06</accession>
<evidence type="ECO:0000313" key="3">
    <source>
        <dbReference type="Proteomes" id="UP001595967"/>
    </source>
</evidence>
<dbReference type="RefSeq" id="WP_377723812.1">
    <property type="nucleotide sequence ID" value="NZ_JBHSEW010000002.1"/>
</dbReference>
<feature type="domain" description="HDOD" evidence="1">
    <location>
        <begin position="9"/>
        <end position="194"/>
    </location>
</feature>
<evidence type="ECO:0000259" key="1">
    <source>
        <dbReference type="PROSITE" id="PS51833"/>
    </source>
</evidence>
<dbReference type="InterPro" id="IPR052340">
    <property type="entry name" value="RNase_Y/CdgJ"/>
</dbReference>
<dbReference type="PANTHER" id="PTHR33525:SF4">
    <property type="entry name" value="CYCLIC DI-GMP PHOSPHODIESTERASE CDGJ"/>
    <property type="match status" value="1"/>
</dbReference>
<dbReference type="Gene3D" id="1.10.3210.10">
    <property type="entry name" value="Hypothetical protein af1432"/>
    <property type="match status" value="1"/>
</dbReference>
<sequence>MHLPEKLPLPCQPRVVALLMNELRQEMPSLRRLNQLFGSDPVLAAWLLAQANAGVYQLSGAVQSIPQAVALLGVAQLRGLQKKAYGHIAQRVVGLEQLGAFSSACARLARSLAQALSLDGGLVYAAGLLHGLGYLVVQHTPVQAVTGLAPWDPLRPHWEEKNLGYTAAQAGAHLLQQWGLPAPLTRLIDELEHPLDMAEFDPLVAVLHLAVWVQRGYYSHWPEREMVRNFPIEVALAVGLDMDVVLQQEAPDWSQSVY</sequence>
<protein>
    <submittedName>
        <fullName evidence="2">HDOD domain-containing protein</fullName>
    </submittedName>
</protein>
<evidence type="ECO:0000313" key="2">
    <source>
        <dbReference type="EMBL" id="MFC4621147.1"/>
    </source>
</evidence>
<comment type="caution">
    <text evidence="2">The sequence shown here is derived from an EMBL/GenBank/DDBJ whole genome shotgun (WGS) entry which is preliminary data.</text>
</comment>
<organism evidence="2 3">
    <name type="scientific">Comamonas nitrativorans</name>
    <dbReference type="NCBI Taxonomy" id="108437"/>
    <lineage>
        <taxon>Bacteria</taxon>
        <taxon>Pseudomonadati</taxon>
        <taxon>Pseudomonadota</taxon>
        <taxon>Betaproteobacteria</taxon>
        <taxon>Burkholderiales</taxon>
        <taxon>Comamonadaceae</taxon>
        <taxon>Comamonas</taxon>
    </lineage>
</organism>